<reference evidence="4" key="1">
    <citation type="submission" date="2015-01" db="EMBL/GenBank/DDBJ databases">
        <authorList>
            <person name="Aksoy S."/>
            <person name="Warren W."/>
            <person name="Wilson R.K."/>
        </authorList>
    </citation>
    <scope>NUCLEOTIDE SEQUENCE [LARGE SCALE GENOMIC DNA]</scope>
    <source>
        <strain evidence="4">IAEA</strain>
    </source>
</reference>
<reference evidence="3" key="2">
    <citation type="submission" date="2020-05" db="UniProtKB">
        <authorList>
            <consortium name="EnsemblMetazoa"/>
        </authorList>
    </citation>
    <scope>IDENTIFICATION</scope>
    <source>
        <strain evidence="3">IAEA</strain>
    </source>
</reference>
<sequence length="104" mass="11093">MIPSMSYVNYICTSIGFLVIFDVGILVTYCSSKSTSELDRASPNKHMGIKNLICCAADVLEGKGAVQVAITVGELFRLHSGAQQNTTKSPTRTARASLTPSPIV</sequence>
<accession>A0A1B0ATK8</accession>
<dbReference type="AlphaFoldDB" id="A0A1B0ATK8"/>
<keyword evidence="2" id="KW-0812">Transmembrane</keyword>
<feature type="transmembrane region" description="Helical" evidence="2">
    <location>
        <begin position="7"/>
        <end position="29"/>
    </location>
</feature>
<dbReference type="STRING" id="67801.A0A1B0ATK8"/>
<dbReference type="VEuPathDB" id="VectorBase:GPPI008117"/>
<keyword evidence="2" id="KW-0472">Membrane</keyword>
<keyword evidence="2" id="KW-1133">Transmembrane helix</keyword>
<dbReference type="EMBL" id="JXJN01003390">
    <property type="status" value="NOT_ANNOTATED_CDS"/>
    <property type="molecule type" value="Genomic_DNA"/>
</dbReference>
<feature type="region of interest" description="Disordered" evidence="1">
    <location>
        <begin position="83"/>
        <end position="104"/>
    </location>
</feature>
<evidence type="ECO:0000256" key="1">
    <source>
        <dbReference type="SAM" id="MobiDB-lite"/>
    </source>
</evidence>
<proteinExistence type="predicted"/>
<dbReference type="EnsemblMetazoa" id="GPPI008117-RA">
    <property type="protein sequence ID" value="GPPI008117-PA"/>
    <property type="gene ID" value="GPPI008117"/>
</dbReference>
<keyword evidence="4" id="KW-1185">Reference proteome</keyword>
<protein>
    <submittedName>
        <fullName evidence="3">Uncharacterized protein</fullName>
    </submittedName>
</protein>
<name>A0A1B0ATK8_9MUSC</name>
<organism evidence="3 4">
    <name type="scientific">Glossina palpalis gambiensis</name>
    <dbReference type="NCBI Taxonomy" id="67801"/>
    <lineage>
        <taxon>Eukaryota</taxon>
        <taxon>Metazoa</taxon>
        <taxon>Ecdysozoa</taxon>
        <taxon>Arthropoda</taxon>
        <taxon>Hexapoda</taxon>
        <taxon>Insecta</taxon>
        <taxon>Pterygota</taxon>
        <taxon>Neoptera</taxon>
        <taxon>Endopterygota</taxon>
        <taxon>Diptera</taxon>
        <taxon>Brachycera</taxon>
        <taxon>Muscomorpha</taxon>
        <taxon>Hippoboscoidea</taxon>
        <taxon>Glossinidae</taxon>
        <taxon>Glossina</taxon>
    </lineage>
</organism>
<evidence type="ECO:0000313" key="4">
    <source>
        <dbReference type="Proteomes" id="UP000092460"/>
    </source>
</evidence>
<evidence type="ECO:0000256" key="2">
    <source>
        <dbReference type="SAM" id="Phobius"/>
    </source>
</evidence>
<evidence type="ECO:0000313" key="3">
    <source>
        <dbReference type="EnsemblMetazoa" id="GPPI008117-PA"/>
    </source>
</evidence>
<dbReference type="Proteomes" id="UP000092460">
    <property type="component" value="Unassembled WGS sequence"/>
</dbReference>